<evidence type="ECO:0000313" key="2">
    <source>
        <dbReference type="Proteomes" id="UP000482653"/>
    </source>
</evidence>
<sequence>MHIPENRCRCENLQSEAKWSLAGSLYGNGLEYSACRKSLSAELCLVSPTRSKPNDKSFPKGRHFRHRIKYDKSEVVTNICELTV</sequence>
<dbReference type="AlphaFoldDB" id="A0A6L3JUI0"/>
<name>A0A6L3JUI0_9BACE</name>
<proteinExistence type="predicted"/>
<evidence type="ECO:0000313" key="1">
    <source>
        <dbReference type="EMBL" id="KAA5414934.1"/>
    </source>
</evidence>
<dbReference type="EMBL" id="VVYX01000034">
    <property type="protein sequence ID" value="KAA5414934.1"/>
    <property type="molecule type" value="Genomic_DNA"/>
</dbReference>
<accession>A0A6L3JUI0</accession>
<reference evidence="1 2" key="1">
    <citation type="journal article" date="2019" name="Nat. Med.">
        <title>A library of human gut bacterial isolates paired with longitudinal multiomics data enables mechanistic microbiome research.</title>
        <authorList>
            <person name="Poyet M."/>
            <person name="Groussin M."/>
            <person name="Gibbons S.M."/>
            <person name="Avila-Pacheco J."/>
            <person name="Jiang X."/>
            <person name="Kearney S.M."/>
            <person name="Perrotta A.R."/>
            <person name="Berdy B."/>
            <person name="Zhao S."/>
            <person name="Lieberman T.D."/>
            <person name="Swanson P.K."/>
            <person name="Smith M."/>
            <person name="Roesemann S."/>
            <person name="Alexander J.E."/>
            <person name="Rich S.A."/>
            <person name="Livny J."/>
            <person name="Vlamakis H."/>
            <person name="Clish C."/>
            <person name="Bullock K."/>
            <person name="Deik A."/>
            <person name="Scott J."/>
            <person name="Pierce K.A."/>
            <person name="Xavier R.J."/>
            <person name="Alm E.J."/>
        </authorList>
    </citation>
    <scope>NUCLEOTIDE SEQUENCE [LARGE SCALE GENOMIC DNA]</scope>
    <source>
        <strain evidence="1 2">BIOML-A8</strain>
    </source>
</reference>
<protein>
    <submittedName>
        <fullName evidence="1">Uncharacterized protein</fullName>
    </submittedName>
</protein>
<organism evidence="1 2">
    <name type="scientific">Bacteroides cellulosilyticus</name>
    <dbReference type="NCBI Taxonomy" id="246787"/>
    <lineage>
        <taxon>Bacteria</taxon>
        <taxon>Pseudomonadati</taxon>
        <taxon>Bacteroidota</taxon>
        <taxon>Bacteroidia</taxon>
        <taxon>Bacteroidales</taxon>
        <taxon>Bacteroidaceae</taxon>
        <taxon>Bacteroides</taxon>
    </lineage>
</organism>
<dbReference type="Proteomes" id="UP000482653">
    <property type="component" value="Unassembled WGS sequence"/>
</dbReference>
<gene>
    <name evidence="1" type="ORF">F2Y87_22295</name>
</gene>
<comment type="caution">
    <text evidence="1">The sequence shown here is derived from an EMBL/GenBank/DDBJ whole genome shotgun (WGS) entry which is preliminary data.</text>
</comment>